<proteinExistence type="predicted"/>
<dbReference type="InterPro" id="IPR005074">
    <property type="entry name" value="Peptidase_C39"/>
</dbReference>
<dbReference type="InterPro" id="IPR036640">
    <property type="entry name" value="ABC1_TM_sf"/>
</dbReference>
<evidence type="ECO:0000313" key="16">
    <source>
        <dbReference type="Proteomes" id="UP000001425"/>
    </source>
</evidence>
<dbReference type="InterPro" id="IPR003439">
    <property type="entry name" value="ABC_transporter-like_ATP-bd"/>
</dbReference>
<keyword evidence="9 11" id="KW-1133">Transmembrane helix</keyword>
<dbReference type="GO" id="GO:0055085">
    <property type="term" value="P:transmembrane transport"/>
    <property type="evidence" value="ECO:0000318"/>
    <property type="project" value="GO_Central"/>
</dbReference>
<evidence type="ECO:0000256" key="4">
    <source>
        <dbReference type="ARBA" id="ARBA00022692"/>
    </source>
</evidence>
<feature type="transmembrane region" description="Helical" evidence="11">
    <location>
        <begin position="291"/>
        <end position="315"/>
    </location>
</feature>
<evidence type="ECO:0000256" key="10">
    <source>
        <dbReference type="ARBA" id="ARBA00023136"/>
    </source>
</evidence>
<dbReference type="Pfam" id="PF00664">
    <property type="entry name" value="ABC_membrane"/>
    <property type="match status" value="1"/>
</dbReference>
<keyword evidence="3" id="KW-1003">Cell membrane</keyword>
<keyword evidence="7" id="KW-0788">Thiol protease</keyword>
<keyword evidence="4 11" id="KW-0812">Transmembrane</keyword>
<feature type="transmembrane region" description="Helical" evidence="11">
    <location>
        <begin position="321"/>
        <end position="343"/>
    </location>
</feature>
<dbReference type="GO" id="GO:0140359">
    <property type="term" value="F:ABC-type transporter activity"/>
    <property type="evidence" value="ECO:0007669"/>
    <property type="project" value="InterPro"/>
</dbReference>
<dbReference type="InterPro" id="IPR017871">
    <property type="entry name" value="ABC_transporter-like_CS"/>
</dbReference>
<evidence type="ECO:0000259" key="13">
    <source>
        <dbReference type="PROSITE" id="PS50929"/>
    </source>
</evidence>
<feature type="transmembrane region" description="Helical" evidence="11">
    <location>
        <begin position="435"/>
        <end position="460"/>
    </location>
</feature>
<keyword evidence="5" id="KW-0547">Nucleotide-binding</keyword>
<feature type="domain" description="ABC transmembrane type-1" evidence="13">
    <location>
        <begin position="188"/>
        <end position="464"/>
    </location>
</feature>
<dbReference type="Pfam" id="PF03412">
    <property type="entry name" value="Peptidase_C39"/>
    <property type="match status" value="1"/>
</dbReference>
<dbReference type="InterPro" id="IPR027417">
    <property type="entry name" value="P-loop_NTPase"/>
</dbReference>
<dbReference type="Proteomes" id="UP000001425">
    <property type="component" value="Chromosome"/>
</dbReference>
<evidence type="ECO:0000256" key="5">
    <source>
        <dbReference type="ARBA" id="ARBA00022741"/>
    </source>
</evidence>
<evidence type="ECO:0000256" key="11">
    <source>
        <dbReference type="SAM" id="Phobius"/>
    </source>
</evidence>
<evidence type="ECO:0000259" key="12">
    <source>
        <dbReference type="PROSITE" id="PS50893"/>
    </source>
</evidence>
<evidence type="ECO:0000256" key="9">
    <source>
        <dbReference type="ARBA" id="ARBA00022989"/>
    </source>
</evidence>
<dbReference type="PROSITE" id="PS50893">
    <property type="entry name" value="ABC_TRANSPORTER_2"/>
    <property type="match status" value="1"/>
</dbReference>
<feature type="transmembrane region" description="Helical" evidence="11">
    <location>
        <begin position="181"/>
        <end position="199"/>
    </location>
</feature>
<dbReference type="PhylomeDB" id="P74652"/>
<accession>P74652</accession>
<dbReference type="PROSITE" id="PS00211">
    <property type="entry name" value="ABC_TRANSPORTER_1"/>
    <property type="match status" value="1"/>
</dbReference>
<dbReference type="SUPFAM" id="SSF52540">
    <property type="entry name" value="P-loop containing nucleoside triphosphate hydrolases"/>
    <property type="match status" value="1"/>
</dbReference>
<evidence type="ECO:0000256" key="6">
    <source>
        <dbReference type="ARBA" id="ARBA00022801"/>
    </source>
</evidence>
<evidence type="ECO:0000256" key="2">
    <source>
        <dbReference type="ARBA" id="ARBA00022448"/>
    </source>
</evidence>
<dbReference type="PROSITE" id="PS50929">
    <property type="entry name" value="ABC_TM1F"/>
    <property type="match status" value="1"/>
</dbReference>
<dbReference type="GO" id="GO:0005524">
    <property type="term" value="F:ATP binding"/>
    <property type="evidence" value="ECO:0007669"/>
    <property type="project" value="UniProtKB-KW"/>
</dbReference>
<reference evidence="15 16" key="2">
    <citation type="journal article" date="1996" name="DNA Res.">
        <title>Sequence analysis of the genome of the unicellular cyanobacterium Synechocystis sp. strain PCC6803. II. Sequence determination of the entire genome and assignment of potential protein-coding regions.</title>
        <authorList>
            <person name="Kaneko T."/>
            <person name="Sato S."/>
            <person name="Kotani H."/>
            <person name="Tanaka A."/>
            <person name="Asamizu E."/>
            <person name="Nakamura Y."/>
            <person name="Miyajima N."/>
            <person name="Hirosawa M."/>
            <person name="Sugiura M."/>
            <person name="Sasamoto S."/>
            <person name="Kimura T."/>
            <person name="Hosouchi T."/>
            <person name="Matsuno A."/>
            <person name="Muraki A."/>
            <person name="Nakazaki N."/>
            <person name="Naruo K."/>
            <person name="Okumura S."/>
            <person name="Shimpo S."/>
            <person name="Takeuchi C."/>
            <person name="Wada T."/>
            <person name="Watanabe A."/>
            <person name="Yamada M."/>
            <person name="Yasuda M."/>
            <person name="Tabata S."/>
        </authorList>
    </citation>
    <scope>NUCLEOTIDE SEQUENCE [LARGE SCALE GENOMIC DNA]</scope>
    <source>
        <strain evidence="16">ATCC 27184 / PCC 6803 / Kazusa</strain>
    </source>
</reference>
<gene>
    <name evidence="15" type="primary">hlyB</name>
</gene>
<dbReference type="GO" id="GO:0006508">
    <property type="term" value="P:proteolysis"/>
    <property type="evidence" value="ECO:0007669"/>
    <property type="project" value="InterPro"/>
</dbReference>
<dbReference type="CDD" id="cd18570">
    <property type="entry name" value="ABC_6TM_PCAT1_LagD_like"/>
    <property type="match status" value="1"/>
</dbReference>
<dbReference type="InterPro" id="IPR003593">
    <property type="entry name" value="AAA+_ATPase"/>
</dbReference>
<feature type="transmembrane region" description="Helical" evidence="11">
    <location>
        <begin position="403"/>
        <end position="423"/>
    </location>
</feature>
<dbReference type="Gene3D" id="3.90.70.10">
    <property type="entry name" value="Cysteine proteinases"/>
    <property type="match status" value="1"/>
</dbReference>
<evidence type="ECO:0000259" key="14">
    <source>
        <dbReference type="PROSITE" id="PS50990"/>
    </source>
</evidence>
<evidence type="ECO:0000313" key="15">
    <source>
        <dbReference type="EMBL" id="BAA18768.1"/>
    </source>
</evidence>
<keyword evidence="6" id="KW-0378">Hydrolase</keyword>
<evidence type="ECO:0000256" key="1">
    <source>
        <dbReference type="ARBA" id="ARBA00004651"/>
    </source>
</evidence>
<dbReference type="PROSITE" id="PS50990">
    <property type="entry name" value="PEPTIDASE_C39"/>
    <property type="match status" value="1"/>
</dbReference>
<dbReference type="IntAct" id="P74652">
    <property type="interactions" value="1"/>
</dbReference>
<dbReference type="Gene3D" id="3.40.50.300">
    <property type="entry name" value="P-loop containing nucleotide triphosphate hydrolases"/>
    <property type="match status" value="1"/>
</dbReference>
<dbReference type="GO" id="GO:0034040">
    <property type="term" value="F:ATPase-coupled lipid transmembrane transporter activity"/>
    <property type="evidence" value="ECO:0000318"/>
    <property type="project" value="GO_Central"/>
</dbReference>
<dbReference type="MEROPS" id="C39.001"/>
<dbReference type="CDD" id="cd02418">
    <property type="entry name" value="Peptidase_C39B"/>
    <property type="match status" value="1"/>
</dbReference>
<organism evidence="15 16">
    <name type="scientific">Synechocystis sp. (strain ATCC 27184 / PCC 6803 / Kazusa)</name>
    <dbReference type="NCBI Taxonomy" id="1111708"/>
    <lineage>
        <taxon>Bacteria</taxon>
        <taxon>Bacillati</taxon>
        <taxon>Cyanobacteriota</taxon>
        <taxon>Cyanophyceae</taxon>
        <taxon>Synechococcales</taxon>
        <taxon>Merismopediaceae</taxon>
        <taxon>Synechocystis</taxon>
    </lineage>
</organism>
<dbReference type="STRING" id="1148.gene:10500540"/>
<sequence length="733" mass="81300">MVSLKQNLLGVKNRITCMAKYQWVQQQSGEDCAAASLAIIAKHHGRNIRINRIRALVGTRQGGTTLLGLKYGAQELGFITSAIQAEPEILDELDEWALPAIIFWKGYHFVVLYGQEKDKYVIADPAIGVRYLDRQEVIKGWQGGMMLLLEPDPKGFISQLDEDPVHPVDNLLKRLWEYREIFGKLFPLNLAVGIFSLSTPLLLKFLTDSVLTKSDTQKLTWVAIGVILITVVNAICSFLQSNLVASFAEELQKGLKLEFGLQILNLPITYHEARRSGTAIRRLSDIQRINLLVSQLVIDLPIKTFIGLVALGFIVFYSWQLAAIVAAIGGIMTLSTIAFQPIVRQTTYRSITMAGENAGLLAESFNGALATKTTAASPQLWLEIQHRLQREFKLNYRTAQIRIINNTFSQLMAGIGTVIMLWYGSVLVFGNQLSIGQLIAIYGLQQSFLLLITTLVQFFTDFTQVKAITRLLAELFEYEPENQGDDLKDPIEISPQDDIDCQNISFYYPGRVKLIEDLSVTIPGGKVVGLIGKSGCGKSTLAKILTGLYSVQAGEINIGNHSLGDFSLICLRKQVVLVSQDAFFFHRSIIDNFRLSSPDITLEQVISACQIAQAHEFVSQFPEQYETILGAVAANISGGQKQRLAIARAIVNDPAVLILDESTANLDPVTEAEVLNSLLTKRQGKTTILISHRPKVINCADWIIFLESGKVKFSNTIKKFRSEFGNASDFLSP</sequence>
<dbReference type="Gene3D" id="1.20.1560.10">
    <property type="entry name" value="ABC transporter type 1, transmembrane domain"/>
    <property type="match status" value="1"/>
</dbReference>
<keyword evidence="2" id="KW-0813">Transport</keyword>
<dbReference type="InterPro" id="IPR011527">
    <property type="entry name" value="ABC1_TM_dom"/>
</dbReference>
<reference evidence="15 16" key="1">
    <citation type="journal article" date="1995" name="DNA Res.">
        <title>Sequence analysis of the genome of the unicellular cyanobacterium Synechocystis sp. strain PCC6803. I. Sequence features in the 1 Mb region from map positions 64% to 92% of the genome.</title>
        <authorList>
            <person name="Kaneko T."/>
            <person name="Tanaka A."/>
            <person name="Sato S."/>
            <person name="Kotani H."/>
            <person name="Sazuka T."/>
            <person name="Miyajima N."/>
            <person name="Sugiura M."/>
            <person name="Tabata S."/>
        </authorList>
    </citation>
    <scope>NUCLEOTIDE SEQUENCE [LARGE SCALE GENOMIC DNA]</scope>
    <source>
        <strain evidence="16">ATCC 27184 / PCC 6803 / Kazusa</strain>
    </source>
</reference>
<evidence type="ECO:0000256" key="7">
    <source>
        <dbReference type="ARBA" id="ARBA00022807"/>
    </source>
</evidence>
<dbReference type="GO" id="GO:0016887">
    <property type="term" value="F:ATP hydrolysis activity"/>
    <property type="evidence" value="ECO:0007669"/>
    <property type="project" value="InterPro"/>
</dbReference>
<evidence type="ECO:0000256" key="3">
    <source>
        <dbReference type="ARBA" id="ARBA00022475"/>
    </source>
</evidence>
<protein>
    <submittedName>
        <fullName evidence="15">Haemolysin secretion ATP-binding protein</fullName>
    </submittedName>
</protein>
<keyword evidence="8 15" id="KW-0067">ATP-binding</keyword>
<dbReference type="GO" id="GO:0008234">
    <property type="term" value="F:cysteine-type peptidase activity"/>
    <property type="evidence" value="ECO:0007669"/>
    <property type="project" value="UniProtKB-KW"/>
</dbReference>
<dbReference type="FunFam" id="3.40.50.300:FF:000299">
    <property type="entry name" value="ABC transporter ATP-binding protein/permease"/>
    <property type="match status" value="1"/>
</dbReference>
<dbReference type="EnsemblBacteria" id="BAA18768">
    <property type="protein sequence ID" value="BAA18768"/>
    <property type="gene ID" value="BAA18768"/>
</dbReference>
<dbReference type="EMBL" id="BA000022">
    <property type="protein sequence ID" value="BAA18768.1"/>
    <property type="molecule type" value="Genomic_DNA"/>
</dbReference>
<dbReference type="InParanoid" id="P74652"/>
<dbReference type="PANTHER" id="PTHR43394:SF1">
    <property type="entry name" value="ATP-BINDING CASSETTE SUB-FAMILY B MEMBER 10, MITOCHONDRIAL"/>
    <property type="match status" value="1"/>
</dbReference>
<feature type="domain" description="Peptidase C39" evidence="14">
    <location>
        <begin position="26"/>
        <end position="148"/>
    </location>
</feature>
<dbReference type="Pfam" id="PF00005">
    <property type="entry name" value="ABC_tran"/>
    <property type="match status" value="1"/>
</dbReference>
<dbReference type="SUPFAM" id="SSF90123">
    <property type="entry name" value="ABC transporter transmembrane region"/>
    <property type="match status" value="1"/>
</dbReference>
<dbReference type="PaxDb" id="1148-1653858"/>
<dbReference type="PIR" id="S76856">
    <property type="entry name" value="S76856"/>
</dbReference>
<keyword evidence="7" id="KW-0645">Protease</keyword>
<dbReference type="AlphaFoldDB" id="P74652"/>
<dbReference type="eggNOG" id="COG2274">
    <property type="taxonomic scope" value="Bacteria"/>
</dbReference>
<name>P74652_SYNY3</name>
<dbReference type="SMART" id="SM00382">
    <property type="entry name" value="AAA"/>
    <property type="match status" value="1"/>
</dbReference>
<comment type="subcellular location">
    <subcellularLocation>
        <location evidence="1">Cell membrane</location>
        <topology evidence="1">Multi-pass membrane protein</topology>
    </subcellularLocation>
</comment>
<evidence type="ECO:0000256" key="8">
    <source>
        <dbReference type="ARBA" id="ARBA00022840"/>
    </source>
</evidence>
<dbReference type="InterPro" id="IPR039421">
    <property type="entry name" value="Type_1_exporter"/>
</dbReference>
<dbReference type="KEGG" id="syn:slr1651"/>
<keyword evidence="10 11" id="KW-0472">Membrane</keyword>
<feature type="transmembrane region" description="Helical" evidence="11">
    <location>
        <begin position="219"/>
        <end position="239"/>
    </location>
</feature>
<dbReference type="GO" id="GO:0005886">
    <property type="term" value="C:plasma membrane"/>
    <property type="evidence" value="ECO:0007669"/>
    <property type="project" value="UniProtKB-SubCell"/>
</dbReference>
<keyword evidence="16" id="KW-1185">Reference proteome</keyword>
<feature type="domain" description="ABC transporter" evidence="12">
    <location>
        <begin position="499"/>
        <end position="733"/>
    </location>
</feature>
<dbReference type="PANTHER" id="PTHR43394">
    <property type="entry name" value="ATP-DEPENDENT PERMEASE MDL1, MITOCHONDRIAL"/>
    <property type="match status" value="1"/>
</dbReference>